<dbReference type="EMBL" id="AZNH01000002">
    <property type="protein sequence ID" value="KID92095.1"/>
    <property type="molecule type" value="Genomic_DNA"/>
</dbReference>
<evidence type="ECO:0000313" key="2">
    <source>
        <dbReference type="EMBL" id="KID92095.1"/>
    </source>
</evidence>
<dbReference type="AlphaFoldDB" id="A0A0B4GX42"/>
<feature type="region of interest" description="Disordered" evidence="1">
    <location>
        <begin position="1"/>
        <end position="136"/>
    </location>
</feature>
<proteinExistence type="predicted"/>
<name>A0A0B4GX42_METGA</name>
<evidence type="ECO:0000313" key="3">
    <source>
        <dbReference type="Proteomes" id="UP000031192"/>
    </source>
</evidence>
<reference evidence="2 3" key="1">
    <citation type="journal article" date="2014" name="Proc. Natl. Acad. Sci. U.S.A.">
        <title>Trajectory and genomic determinants of fungal-pathogen speciation and host adaptation.</title>
        <authorList>
            <person name="Hu X."/>
            <person name="Xiao G."/>
            <person name="Zheng P."/>
            <person name="Shang Y."/>
            <person name="Su Y."/>
            <person name="Zhang X."/>
            <person name="Liu X."/>
            <person name="Zhan S."/>
            <person name="St Leger R.J."/>
            <person name="Wang C."/>
        </authorList>
    </citation>
    <scope>NUCLEOTIDE SEQUENCE [LARGE SCALE GENOMIC DNA]</scope>
    <source>
        <strain evidence="2 3">ARSEF 977</strain>
    </source>
</reference>
<accession>A0A0B4GX42</accession>
<sequence>MSPLTDAGDVLRDAAHLAADQEVSRGRKRSRSTSRAATSKSLRPDESSTLRGRSPRRATSPFPLPSRNTSPSILRSPTSQILLYNQLRRARREHCPSRTASPSDRSFRRRQRTRSRSRSRSRGSRRDHEPVRSPDILSSLRHEVFYEHADGTDNKAQPWTLQKKKERKLVSTWIDTTALT</sequence>
<gene>
    <name evidence="2" type="ORF">MGU_01006</name>
</gene>
<organism evidence="2 3">
    <name type="scientific">Metarhizium guizhouense (strain ARSEF 977)</name>
    <dbReference type="NCBI Taxonomy" id="1276136"/>
    <lineage>
        <taxon>Eukaryota</taxon>
        <taxon>Fungi</taxon>
        <taxon>Dikarya</taxon>
        <taxon>Ascomycota</taxon>
        <taxon>Pezizomycotina</taxon>
        <taxon>Sordariomycetes</taxon>
        <taxon>Hypocreomycetidae</taxon>
        <taxon>Hypocreales</taxon>
        <taxon>Clavicipitaceae</taxon>
        <taxon>Metarhizium</taxon>
    </lineage>
</organism>
<comment type="caution">
    <text evidence="2">The sequence shown here is derived from an EMBL/GenBank/DDBJ whole genome shotgun (WGS) entry which is preliminary data.</text>
</comment>
<evidence type="ECO:0000256" key="1">
    <source>
        <dbReference type="SAM" id="MobiDB-lite"/>
    </source>
</evidence>
<dbReference type="OrthoDB" id="4850431at2759"/>
<feature type="compositionally biased region" description="Polar residues" evidence="1">
    <location>
        <begin position="66"/>
        <end position="83"/>
    </location>
</feature>
<dbReference type="HOGENOM" id="CLU_1722623_0_0_1"/>
<dbReference type="Proteomes" id="UP000031192">
    <property type="component" value="Unassembled WGS sequence"/>
</dbReference>
<protein>
    <submittedName>
        <fullName evidence="2">Uncharacterized protein</fullName>
    </submittedName>
</protein>
<feature type="compositionally biased region" description="Basic residues" evidence="1">
    <location>
        <begin position="107"/>
        <end position="123"/>
    </location>
</feature>
<keyword evidence="3" id="KW-1185">Reference proteome</keyword>